<evidence type="ECO:0000256" key="3">
    <source>
        <dbReference type="ARBA" id="ARBA00022741"/>
    </source>
</evidence>
<evidence type="ECO:0000256" key="9">
    <source>
        <dbReference type="HAMAP-Rule" id="MF_00255"/>
    </source>
</evidence>
<dbReference type="EC" id="6.1.1.14" evidence="9"/>
<dbReference type="Gene3D" id="3.30.930.10">
    <property type="entry name" value="Bira Bifunctional Protein, Domain 2"/>
    <property type="match status" value="1"/>
</dbReference>
<dbReference type="InterPro" id="IPR006194">
    <property type="entry name" value="Gly-tRNA-synth_heterodimer"/>
</dbReference>
<dbReference type="SUPFAM" id="SSF55681">
    <property type="entry name" value="Class II aaRS and biotin synthetases"/>
    <property type="match status" value="1"/>
</dbReference>
<evidence type="ECO:0000256" key="1">
    <source>
        <dbReference type="ARBA" id="ARBA00008226"/>
    </source>
</evidence>
<dbReference type="Proteomes" id="UP001582793">
    <property type="component" value="Unassembled WGS sequence"/>
</dbReference>
<dbReference type="RefSeq" id="WP_375733709.1">
    <property type="nucleotide sequence ID" value="NZ_JBCGDC010000016.1"/>
</dbReference>
<keyword evidence="5 9" id="KW-0648">Protein biosynthesis</keyword>
<dbReference type="InterPro" id="IPR015944">
    <property type="entry name" value="Gly-tRNA-synth_bsu"/>
</dbReference>
<keyword evidence="11" id="KW-1185">Reference proteome</keyword>
<dbReference type="InterPro" id="IPR002310">
    <property type="entry name" value="Gly-tRNA_ligase_asu"/>
</dbReference>
<dbReference type="SUPFAM" id="SSF109604">
    <property type="entry name" value="HD-domain/PDEase-like"/>
    <property type="match status" value="1"/>
</dbReference>
<reference evidence="10 11" key="1">
    <citation type="submission" date="2024-04" db="EMBL/GenBank/DDBJ databases">
        <title>Polymorphospora sp. isolated from Baiyangdian Lake in Xiong'an New Area.</title>
        <authorList>
            <person name="Zhang X."/>
            <person name="Liu J."/>
        </authorList>
    </citation>
    <scope>NUCLEOTIDE SEQUENCE [LARGE SCALE GENOMIC DNA]</scope>
    <source>
        <strain evidence="10 11">2-325</strain>
    </source>
</reference>
<keyword evidence="2 9" id="KW-0436">Ligase</keyword>
<dbReference type="HAMAP" id="MF_00254">
    <property type="entry name" value="Gly_tRNA_synth_alpha"/>
    <property type="match status" value="1"/>
</dbReference>
<keyword evidence="3 9" id="KW-0547">Nucleotide-binding</keyword>
<proteinExistence type="inferred from homology"/>
<comment type="catalytic activity">
    <reaction evidence="7 9">
        <text>tRNA(Gly) + glycine + ATP = glycyl-tRNA(Gly) + AMP + diphosphate</text>
        <dbReference type="Rhea" id="RHEA:16013"/>
        <dbReference type="Rhea" id="RHEA-COMP:9664"/>
        <dbReference type="Rhea" id="RHEA-COMP:9683"/>
        <dbReference type="ChEBI" id="CHEBI:30616"/>
        <dbReference type="ChEBI" id="CHEBI:33019"/>
        <dbReference type="ChEBI" id="CHEBI:57305"/>
        <dbReference type="ChEBI" id="CHEBI:78442"/>
        <dbReference type="ChEBI" id="CHEBI:78522"/>
        <dbReference type="ChEBI" id="CHEBI:456215"/>
        <dbReference type="EC" id="6.1.1.14"/>
    </reaction>
</comment>
<protein>
    <recommendedName>
        <fullName evidence="8 9">Multifunctional fusion protein</fullName>
    </recommendedName>
    <domain>
        <recommendedName>
            <fullName evidence="9">Glycine--tRNA ligase beta subunit</fullName>
            <ecNumber evidence="9">6.1.1.14</ecNumber>
        </recommendedName>
        <alternativeName>
            <fullName evidence="9">Glycyl-tRNA synthetase beta subunit</fullName>
            <shortName evidence="9">GlyRS</shortName>
        </alternativeName>
    </domain>
    <domain>
        <recommendedName>
            <fullName evidence="8">Glycine--tRNA ligase alpha subunit</fullName>
        </recommendedName>
        <alternativeName>
            <fullName evidence="8">Glycyl-tRNA synthetase alpha subunit</fullName>
        </alternativeName>
    </domain>
</protein>
<dbReference type="Gene3D" id="1.20.58.180">
    <property type="entry name" value="Class II aaRS and biotin synthetases, domain 2"/>
    <property type="match status" value="1"/>
</dbReference>
<name>A0ABV5CPW2_9ACTN</name>
<dbReference type="InterPro" id="IPR045864">
    <property type="entry name" value="aa-tRNA-synth_II/BPL/LPL"/>
</dbReference>
<evidence type="ECO:0000256" key="7">
    <source>
        <dbReference type="ARBA" id="ARBA00047937"/>
    </source>
</evidence>
<dbReference type="NCBIfam" id="NF011499">
    <property type="entry name" value="PRK14908.1"/>
    <property type="match status" value="1"/>
</dbReference>
<evidence type="ECO:0000256" key="8">
    <source>
        <dbReference type="HAMAP-Rule" id="MF_00254"/>
    </source>
</evidence>
<dbReference type="GO" id="GO:0004820">
    <property type="term" value="F:glycine-tRNA ligase activity"/>
    <property type="evidence" value="ECO:0007669"/>
    <property type="project" value="UniProtKB-EC"/>
</dbReference>
<evidence type="ECO:0000256" key="4">
    <source>
        <dbReference type="ARBA" id="ARBA00022840"/>
    </source>
</evidence>
<accession>A0ABV5CPW2</accession>
<gene>
    <name evidence="8" type="primary">glyQ</name>
    <name evidence="9" type="synonym">glyS</name>
    <name evidence="10" type="ORF">AAFH96_08045</name>
</gene>
<evidence type="ECO:0000256" key="6">
    <source>
        <dbReference type="ARBA" id="ARBA00023146"/>
    </source>
</evidence>
<dbReference type="NCBIfam" id="TIGR00211">
    <property type="entry name" value="glyS"/>
    <property type="match status" value="1"/>
</dbReference>
<comment type="subcellular location">
    <subcellularLocation>
        <location evidence="9">Cytoplasm</location>
    </subcellularLocation>
</comment>
<dbReference type="PANTHER" id="PTHR30075">
    <property type="entry name" value="GLYCYL-TRNA SYNTHETASE"/>
    <property type="match status" value="1"/>
</dbReference>
<keyword evidence="4 9" id="KW-0067">ATP-binding</keyword>
<sequence>MELPDVLTMQDALVRLAAYWGEQGCLTVQPMNTEVGAGTLNPATFLRVLGPEPWRVAYVEPSVRPDDARYGENPNRIQTHTQFQVILKPEPGNSQELYLGSLAALGIDVAAHDVRFVEDNWASPALGAWGLGWEVWLDGLEITQFTYFQQAGGINLDPPAVEITYGIERILMALQGVRHFKEIAYTDTVSYGELFGQGEYEMSRYYLDDADIAANRSLLQLYASEAQRMIDAGLPVPAHTYVLKCSHAFNVLDARGAVSTAERATEFARMRRLAGDVARLWMERRAELDHPLGVCAPVAVPEAVDVDLVPRGPEPRAFVCEVGTEEMPPVEGRAAAGQLAQELTARLANTRLAHGRITVRATPRRLVALVDGVAAREEDQDRVVKGPKVAAAFDSAGEPTPAVRGFARAQGVEVVDLVRQQVGNAEHMVLVRREIGRGAPEVLAGVVEGAVAALRSGRNMRWNDPKLAFTRPIRWLLALWGDQVVPARVSALVADRRTRVLRTAPTPEIAVESAESYVEAVEAAGIVLDHADRRTRIVEGSRTLAAGVGGHVDVDGERGLIEQVAFLVEQPAPLLGRFDDSYLSLPEAVLATVMRKHQRYLPVRGADGRLLPYFVAVANGPVHADLVRAGNEAVLRARYEDALFFYRTDRETPLAQMRAKLARLTFTDRLGSVAERADRIAALARRLADEVGLDGPDRAVLDRAATLVKFDLGSQLVTEMTSLAGTMARDYAAHAGEPAAVAEALFEAERPRNTEDALPRGVAGELLSVADRLDLLTGLAATVGLPTGSSDQFALRRAALGLLGVFRRRPVLAPVSLREALRLAADLQPVPVSDDVLEAVAEFVTRRFEQQLTEEEQPVDRIRAVLPHADRPHFLDRTLAQLDKLVDQAGFQQLTEALQRARRIVPAGTPAQYDPGVLVEPAEVALHDALVWARAGLGDAPDLDRFVEATGGIVRPVNTFFDDVFVMVDDERLRQARLGLLASVADLGTPVLAWEHLRM</sequence>
<dbReference type="EMBL" id="JBCGDC010000016">
    <property type="protein sequence ID" value="MFB6393061.1"/>
    <property type="molecule type" value="Genomic_DNA"/>
</dbReference>
<dbReference type="PROSITE" id="PS50861">
    <property type="entry name" value="AA_TRNA_LIGASE_II_GLYAB"/>
    <property type="match status" value="2"/>
</dbReference>
<comment type="subunit">
    <text evidence="9">Tetramer of two alpha and two beta subunits.</text>
</comment>
<keyword evidence="6 9" id="KW-0030">Aminoacyl-tRNA synthetase</keyword>
<organism evidence="10 11">
    <name type="scientific">Polymorphospora lycopeni</name>
    <dbReference type="NCBI Taxonomy" id="3140240"/>
    <lineage>
        <taxon>Bacteria</taxon>
        <taxon>Bacillati</taxon>
        <taxon>Actinomycetota</taxon>
        <taxon>Actinomycetes</taxon>
        <taxon>Micromonosporales</taxon>
        <taxon>Micromonosporaceae</taxon>
        <taxon>Polymorphospora</taxon>
    </lineage>
</organism>
<dbReference type="NCBIfam" id="NF006827">
    <property type="entry name" value="PRK09348.1"/>
    <property type="match status" value="1"/>
</dbReference>
<evidence type="ECO:0000313" key="11">
    <source>
        <dbReference type="Proteomes" id="UP001582793"/>
    </source>
</evidence>
<evidence type="ECO:0000256" key="2">
    <source>
        <dbReference type="ARBA" id="ARBA00022598"/>
    </source>
</evidence>
<dbReference type="NCBIfam" id="TIGR00388">
    <property type="entry name" value="glyQ"/>
    <property type="match status" value="1"/>
</dbReference>
<evidence type="ECO:0000256" key="5">
    <source>
        <dbReference type="ARBA" id="ARBA00022917"/>
    </source>
</evidence>
<evidence type="ECO:0000313" key="10">
    <source>
        <dbReference type="EMBL" id="MFB6393061.1"/>
    </source>
</evidence>
<comment type="caution">
    <text evidence="10">The sequence shown here is derived from an EMBL/GenBank/DDBJ whole genome shotgun (WGS) entry which is preliminary data.</text>
</comment>
<dbReference type="HAMAP" id="MF_00255">
    <property type="entry name" value="Gly_tRNA_synth_beta"/>
    <property type="match status" value="1"/>
</dbReference>
<dbReference type="PRINTS" id="PR01044">
    <property type="entry name" value="TRNASYNTHGA"/>
</dbReference>
<dbReference type="Pfam" id="PF02091">
    <property type="entry name" value="tRNA-synt_2e"/>
    <property type="match status" value="1"/>
</dbReference>
<dbReference type="PANTHER" id="PTHR30075:SF2">
    <property type="entry name" value="GLYCINE--TRNA LIGASE, CHLOROPLASTIC_MITOCHONDRIAL 2"/>
    <property type="match status" value="1"/>
</dbReference>
<comment type="similarity">
    <text evidence="1 9">Belongs to the class-II aminoacyl-tRNA synthetase family.</text>
</comment>
<keyword evidence="9" id="KW-0963">Cytoplasm</keyword>
<dbReference type="Pfam" id="PF02092">
    <property type="entry name" value="tRNA_synt_2f"/>
    <property type="match status" value="1"/>
</dbReference>